<accession>A0ABP4DM06</accession>
<evidence type="ECO:0000256" key="1">
    <source>
        <dbReference type="SAM" id="MobiDB-lite"/>
    </source>
</evidence>
<proteinExistence type="predicted"/>
<feature type="region of interest" description="Disordered" evidence="1">
    <location>
        <begin position="48"/>
        <end position="95"/>
    </location>
</feature>
<gene>
    <name evidence="2" type="ORF">GCM10009564_44680</name>
</gene>
<protein>
    <submittedName>
        <fullName evidence="2">Uncharacterized protein</fullName>
    </submittedName>
</protein>
<dbReference type="EMBL" id="BAAAHU010000055">
    <property type="protein sequence ID" value="GAA1014597.1"/>
    <property type="molecule type" value="Genomic_DNA"/>
</dbReference>
<dbReference type="Proteomes" id="UP001501072">
    <property type="component" value="Unassembled WGS sequence"/>
</dbReference>
<sequence>MCGSATRQEAGEVEEGGSCTVCPFVAQGSPVGTIQAVLSVDEGMVRGPPAAVPGGLRTGTAGPGTGRLTRADGRAPTTSPVCAAPVTGPRRTGGYPPLCHTRYRVAVTAVTDE</sequence>
<evidence type="ECO:0000313" key="3">
    <source>
        <dbReference type="Proteomes" id="UP001501072"/>
    </source>
</evidence>
<reference evidence="3" key="1">
    <citation type="journal article" date="2019" name="Int. J. Syst. Evol. Microbiol.">
        <title>The Global Catalogue of Microorganisms (GCM) 10K type strain sequencing project: providing services to taxonomists for standard genome sequencing and annotation.</title>
        <authorList>
            <consortium name="The Broad Institute Genomics Platform"/>
            <consortium name="The Broad Institute Genome Sequencing Center for Infectious Disease"/>
            <person name="Wu L."/>
            <person name="Ma J."/>
        </authorList>
    </citation>
    <scope>NUCLEOTIDE SEQUENCE [LARGE SCALE GENOMIC DNA]</scope>
    <source>
        <strain evidence="3">JCM 11269</strain>
    </source>
</reference>
<comment type="caution">
    <text evidence="2">The sequence shown here is derived from an EMBL/GenBank/DDBJ whole genome shotgun (WGS) entry which is preliminary data.</text>
</comment>
<evidence type="ECO:0000313" key="2">
    <source>
        <dbReference type="EMBL" id="GAA1014597.1"/>
    </source>
</evidence>
<keyword evidence="3" id="KW-1185">Reference proteome</keyword>
<name>A0ABP4DM06_9ACTN</name>
<organism evidence="2 3">
    <name type="scientific">Streptomyces thermogriseus</name>
    <dbReference type="NCBI Taxonomy" id="75292"/>
    <lineage>
        <taxon>Bacteria</taxon>
        <taxon>Bacillati</taxon>
        <taxon>Actinomycetota</taxon>
        <taxon>Actinomycetes</taxon>
        <taxon>Kitasatosporales</taxon>
        <taxon>Streptomycetaceae</taxon>
        <taxon>Streptomyces</taxon>
    </lineage>
</organism>